<evidence type="ECO:0000256" key="2">
    <source>
        <dbReference type="ARBA" id="ARBA00022833"/>
    </source>
</evidence>
<dbReference type="PANTHER" id="PTHR42742">
    <property type="entry name" value="TRANSCRIPTIONAL REPRESSOR MPRA"/>
    <property type="match status" value="1"/>
</dbReference>
<dbReference type="InterPro" id="IPR046457">
    <property type="entry name" value="PMI_typeI_cat"/>
</dbReference>
<keyword evidence="9" id="KW-0413">Isomerase</keyword>
<comment type="caution">
    <text evidence="9">The sequence shown here is derived from an EMBL/GenBank/DDBJ whole genome shotgun (WGS) entry which is preliminary data.</text>
</comment>
<feature type="domain" description="Phosphomannose isomerase type I catalytic" evidence="7">
    <location>
        <begin position="11"/>
        <end position="118"/>
    </location>
</feature>
<feature type="domain" description="Mannose-6-phosphate isomerase cupin" evidence="8">
    <location>
        <begin position="250"/>
        <end position="316"/>
    </location>
</feature>
<dbReference type="GO" id="GO:0008270">
    <property type="term" value="F:zinc ion binding"/>
    <property type="evidence" value="ECO:0007669"/>
    <property type="project" value="InterPro"/>
</dbReference>
<dbReference type="GO" id="GO:0004476">
    <property type="term" value="F:mannose-6-phosphate isomerase activity"/>
    <property type="evidence" value="ECO:0007669"/>
    <property type="project" value="InterPro"/>
</dbReference>
<dbReference type="InterPro" id="IPR011051">
    <property type="entry name" value="RmlC_Cupin_sf"/>
</dbReference>
<dbReference type="PANTHER" id="PTHR42742:SF3">
    <property type="entry name" value="FRUCTOKINASE"/>
    <property type="match status" value="1"/>
</dbReference>
<dbReference type="STRING" id="1763537.ULVI_01715"/>
<organism evidence="9 10">
    <name type="scientific">Cochleicola gelatinilyticus</name>
    <dbReference type="NCBI Taxonomy" id="1763537"/>
    <lineage>
        <taxon>Bacteria</taxon>
        <taxon>Pseudomonadati</taxon>
        <taxon>Bacteroidota</taxon>
        <taxon>Flavobacteriia</taxon>
        <taxon>Flavobacteriales</taxon>
        <taxon>Flavobacteriaceae</taxon>
        <taxon>Cochleicola</taxon>
    </lineage>
</organism>
<gene>
    <name evidence="9" type="ORF">ULVI_01715</name>
</gene>
<dbReference type="EMBL" id="LRXL01000012">
    <property type="protein sequence ID" value="OAB81563.1"/>
    <property type="molecule type" value="Genomic_DNA"/>
</dbReference>
<evidence type="ECO:0000256" key="5">
    <source>
        <dbReference type="PIRSR" id="PIRSR036894-1"/>
    </source>
</evidence>
<feature type="active site" evidence="6">
    <location>
        <position position="201"/>
    </location>
</feature>
<proteinExistence type="predicted"/>
<keyword evidence="1 5" id="KW-0479">Metal-binding</keyword>
<feature type="binding site" evidence="5">
    <location>
        <position position="123"/>
    </location>
    <ligand>
        <name>Zn(2+)</name>
        <dbReference type="ChEBI" id="CHEBI:29105"/>
    </ligand>
</feature>
<sequence>MNNTPKLYPLKFTPILKEKVWGGRKLATHLHKRGEGLLGESWEISGVRGAISEVSNGALKGKEITKLLIQYKEEIVGATIYKNFGNEFPLLFKFIDARETLSVQLHPNETLAKERHDSFGKTEMWYIMEAEPDADLILGFNKPMDLDTYTKELSENNLAAILHHEKVQKGDSFFIAPGTVHAIGAGVVLAEIQQTSDITYRIYDWDRPDINGKLRQLHIEEALDAIDYDKPDAKLSYSKEKDARVQLKSTPYFEVNTLQLTQDFIPDLSTISSFVVYMCVEGNTELHSEGFSEKLIKGETILVPASIRNIHFKTKGAKLLEIYIP</sequence>
<dbReference type="PIRSF" id="PIRSF036894">
    <property type="entry name" value="PMI_Firm_short"/>
    <property type="match status" value="1"/>
</dbReference>
<dbReference type="SUPFAM" id="SSF51182">
    <property type="entry name" value="RmlC-like cupins"/>
    <property type="match status" value="1"/>
</dbReference>
<dbReference type="CDD" id="cd07010">
    <property type="entry name" value="cupin_PMI_type_I_N_bac"/>
    <property type="match status" value="1"/>
</dbReference>
<dbReference type="AlphaFoldDB" id="A0A167KAG4"/>
<dbReference type="Proteomes" id="UP000077013">
    <property type="component" value="Unassembled WGS sequence"/>
</dbReference>
<evidence type="ECO:0000256" key="4">
    <source>
        <dbReference type="ARBA" id="ARBA00030762"/>
    </source>
</evidence>
<evidence type="ECO:0000256" key="1">
    <source>
        <dbReference type="ARBA" id="ARBA00022723"/>
    </source>
</evidence>
<keyword evidence="2 5" id="KW-0862">Zinc</keyword>
<dbReference type="OrthoDB" id="9808275at2"/>
<dbReference type="GO" id="GO:0005975">
    <property type="term" value="P:carbohydrate metabolic process"/>
    <property type="evidence" value="ECO:0007669"/>
    <property type="project" value="InterPro"/>
</dbReference>
<dbReference type="InterPro" id="IPR014710">
    <property type="entry name" value="RmlC-like_jellyroll"/>
</dbReference>
<accession>A0A167KAG4</accession>
<protein>
    <recommendedName>
        <fullName evidence="3">Phosphohexomutase</fullName>
    </recommendedName>
    <alternativeName>
        <fullName evidence="4">Phosphomannose isomerase</fullName>
    </alternativeName>
</protein>
<feature type="binding site" evidence="5">
    <location>
        <position position="106"/>
    </location>
    <ligand>
        <name>Zn(2+)</name>
        <dbReference type="ChEBI" id="CHEBI:29105"/>
    </ligand>
</feature>
<name>A0A167KAG4_9FLAO</name>
<dbReference type="Pfam" id="PF20511">
    <property type="entry name" value="PMI_typeI_cat"/>
    <property type="match status" value="1"/>
</dbReference>
<dbReference type="Gene3D" id="2.60.120.10">
    <property type="entry name" value="Jelly Rolls"/>
    <property type="match status" value="2"/>
</dbReference>
<evidence type="ECO:0000259" key="8">
    <source>
        <dbReference type="Pfam" id="PF21621"/>
    </source>
</evidence>
<dbReference type="InterPro" id="IPR049071">
    <property type="entry name" value="MPI_cupin_dom"/>
</dbReference>
<evidence type="ECO:0000259" key="7">
    <source>
        <dbReference type="Pfam" id="PF20511"/>
    </source>
</evidence>
<evidence type="ECO:0000256" key="6">
    <source>
        <dbReference type="PIRSR" id="PIRSR036894-2"/>
    </source>
</evidence>
<feature type="binding site" evidence="5">
    <location>
        <position position="181"/>
    </location>
    <ligand>
        <name>Zn(2+)</name>
        <dbReference type="ChEBI" id="CHEBI:29105"/>
    </ligand>
</feature>
<evidence type="ECO:0000313" key="10">
    <source>
        <dbReference type="Proteomes" id="UP000077013"/>
    </source>
</evidence>
<dbReference type="Pfam" id="PF21621">
    <property type="entry name" value="MPI_cupin_dom"/>
    <property type="match status" value="1"/>
</dbReference>
<reference evidence="9 10" key="1">
    <citation type="submission" date="2016-02" db="EMBL/GenBank/DDBJ databases">
        <title>Ulvibacter sp. LPB0005, isolated from Thais luteostoma.</title>
        <authorList>
            <person name="Shin S.-K."/>
            <person name="Yi H."/>
        </authorList>
    </citation>
    <scope>NUCLEOTIDE SEQUENCE [LARGE SCALE GENOMIC DNA]</scope>
    <source>
        <strain evidence="9 10">LPB0005</strain>
    </source>
</reference>
<dbReference type="InterPro" id="IPR014628">
    <property type="entry name" value="Man6P_isomerase_Firm_short"/>
</dbReference>
<comment type="cofactor">
    <cofactor evidence="5">
        <name>Zn(2+)</name>
        <dbReference type="ChEBI" id="CHEBI:29105"/>
    </cofactor>
    <text evidence="5">Binds 1 zinc ion per subunit.</text>
</comment>
<evidence type="ECO:0000313" key="9">
    <source>
        <dbReference type="EMBL" id="OAB81563.1"/>
    </source>
</evidence>
<keyword evidence="10" id="KW-1185">Reference proteome</keyword>
<dbReference type="RefSeq" id="WP_068588957.1">
    <property type="nucleotide sequence ID" value="NZ_LRXL01000012.1"/>
</dbReference>
<dbReference type="InterPro" id="IPR051804">
    <property type="entry name" value="Carb_Metab_Reg_Kinase/Isom"/>
</dbReference>
<evidence type="ECO:0000256" key="3">
    <source>
        <dbReference type="ARBA" id="ARBA00029741"/>
    </source>
</evidence>